<dbReference type="PANTHER" id="PTHR10265:SF45">
    <property type="entry name" value="DACAPO"/>
    <property type="match status" value="1"/>
</dbReference>
<feature type="region of interest" description="Disordered" evidence="6">
    <location>
        <begin position="149"/>
        <end position="183"/>
    </location>
</feature>
<keyword evidence="9" id="KW-1185">Reference proteome</keyword>
<evidence type="ECO:0000256" key="6">
    <source>
        <dbReference type="SAM" id="MobiDB-lite"/>
    </source>
</evidence>
<keyword evidence="4" id="KW-0539">Nucleus</keyword>
<comment type="subcellular location">
    <subcellularLocation>
        <location evidence="1">Nucleus</location>
    </subcellularLocation>
</comment>
<feature type="domain" description="Cyclin-dependent kinase inhibitor" evidence="7">
    <location>
        <begin position="34"/>
        <end position="83"/>
    </location>
</feature>
<feature type="compositionally biased region" description="Basic and acidic residues" evidence="6">
    <location>
        <begin position="154"/>
        <end position="163"/>
    </location>
</feature>
<dbReference type="AlphaFoldDB" id="A0A9N9SK57"/>
<dbReference type="Gene3D" id="4.10.365.10">
    <property type="entry name" value="p27"/>
    <property type="match status" value="1"/>
</dbReference>
<keyword evidence="5" id="KW-0131">Cell cycle</keyword>
<dbReference type="Proteomes" id="UP001153737">
    <property type="component" value="Chromosome 6"/>
</dbReference>
<evidence type="ECO:0000313" key="9">
    <source>
        <dbReference type="Proteomes" id="UP001153737"/>
    </source>
</evidence>
<evidence type="ECO:0000256" key="3">
    <source>
        <dbReference type="ARBA" id="ARBA00023013"/>
    </source>
</evidence>
<evidence type="ECO:0000313" key="8">
    <source>
        <dbReference type="EMBL" id="CAG9823131.1"/>
    </source>
</evidence>
<reference evidence="8" key="1">
    <citation type="submission" date="2022-01" db="EMBL/GenBank/DDBJ databases">
        <authorList>
            <person name="King R."/>
        </authorList>
    </citation>
    <scope>NUCLEOTIDE SEQUENCE</scope>
</reference>
<dbReference type="PANTHER" id="PTHR10265">
    <property type="entry name" value="CYCLIN-DEPENDENT KINASE INHIBITOR 1"/>
    <property type="match status" value="1"/>
</dbReference>
<evidence type="ECO:0000256" key="1">
    <source>
        <dbReference type="ARBA" id="ARBA00004123"/>
    </source>
</evidence>
<dbReference type="EMBL" id="OU896712">
    <property type="protein sequence ID" value="CAG9823131.1"/>
    <property type="molecule type" value="Genomic_DNA"/>
</dbReference>
<keyword evidence="3" id="KW-0649">Protein kinase inhibitor</keyword>
<organism evidence="8 9">
    <name type="scientific">Phaedon cochleariae</name>
    <name type="common">Mustard beetle</name>
    <dbReference type="NCBI Taxonomy" id="80249"/>
    <lineage>
        <taxon>Eukaryota</taxon>
        <taxon>Metazoa</taxon>
        <taxon>Ecdysozoa</taxon>
        <taxon>Arthropoda</taxon>
        <taxon>Hexapoda</taxon>
        <taxon>Insecta</taxon>
        <taxon>Pterygota</taxon>
        <taxon>Neoptera</taxon>
        <taxon>Endopterygota</taxon>
        <taxon>Coleoptera</taxon>
        <taxon>Polyphaga</taxon>
        <taxon>Cucujiformia</taxon>
        <taxon>Chrysomeloidea</taxon>
        <taxon>Chrysomelidae</taxon>
        <taxon>Chrysomelinae</taxon>
        <taxon>Chrysomelini</taxon>
        <taxon>Phaedon</taxon>
    </lineage>
</organism>
<dbReference type="InterPro" id="IPR044898">
    <property type="entry name" value="CDI_dom_sf"/>
</dbReference>
<name>A0A9N9SK57_PHACE</name>
<reference evidence="8" key="2">
    <citation type="submission" date="2022-10" db="EMBL/GenBank/DDBJ databases">
        <authorList>
            <consortium name="ENA_rothamsted_submissions"/>
            <consortium name="culmorum"/>
            <person name="King R."/>
        </authorList>
    </citation>
    <scope>NUCLEOTIDE SEQUENCE</scope>
</reference>
<evidence type="ECO:0000256" key="4">
    <source>
        <dbReference type="ARBA" id="ARBA00023242"/>
    </source>
</evidence>
<gene>
    <name evidence="8" type="ORF">PHAECO_LOCUS9971</name>
</gene>
<dbReference type="GO" id="GO:0004861">
    <property type="term" value="F:cyclin-dependent protein serine/threonine kinase inhibitor activity"/>
    <property type="evidence" value="ECO:0007669"/>
    <property type="project" value="InterPro"/>
</dbReference>
<dbReference type="OrthoDB" id="6373236at2759"/>
<evidence type="ECO:0000256" key="5">
    <source>
        <dbReference type="ARBA" id="ARBA00023306"/>
    </source>
</evidence>
<dbReference type="GO" id="GO:0051726">
    <property type="term" value="P:regulation of cell cycle"/>
    <property type="evidence" value="ECO:0007669"/>
    <property type="project" value="InterPro"/>
</dbReference>
<dbReference type="GO" id="GO:0005634">
    <property type="term" value="C:nucleus"/>
    <property type="evidence" value="ECO:0007669"/>
    <property type="project" value="UniProtKB-SubCell"/>
</dbReference>
<proteinExistence type="inferred from homology"/>
<sequence length="183" mass="21534">MSTSVYKPLGLFLSKTPDKMLFCMPEVRKVKRVLFDRPDHVATQKFIDEELEKITVTESERWNFNFKTEKTLNPDGPYNWRPVTPQKAIRPIKRRPAEEEFDCQELYGFPREIIRPIPLKAVQEAEMESTSRLEELKSQPQRLITDFMPVKKRTSSEYTKKNGDWASQLERPSKLPRLSELTS</sequence>
<evidence type="ECO:0000259" key="7">
    <source>
        <dbReference type="Pfam" id="PF02234"/>
    </source>
</evidence>
<dbReference type="InterPro" id="IPR003175">
    <property type="entry name" value="CDI_dom"/>
</dbReference>
<accession>A0A9N9SK57</accession>
<dbReference type="Pfam" id="PF02234">
    <property type="entry name" value="CDI"/>
    <property type="match status" value="1"/>
</dbReference>
<evidence type="ECO:0000256" key="2">
    <source>
        <dbReference type="ARBA" id="ARBA00006726"/>
    </source>
</evidence>
<comment type="similarity">
    <text evidence="2">Belongs to the CDI family.</text>
</comment>
<protein>
    <recommendedName>
        <fullName evidence="7">Cyclin-dependent kinase inhibitor domain-containing protein</fullName>
    </recommendedName>
</protein>